<sequence length="792" mass="88304">MGKGARYRQRAKNAAKKEDLIELAVTGWIDKTYPTLTAAADALGISAAHRTQQLLNPNQEIVLANWIKWLGITGIPLSKKTIAPKVQALCGVKPSRRWIYRFLGRHPECTLGRPSGLDPKRARAFNFTTVNKHFEQLQSIFDGDDIPLQNILNFDEIGIQLGGGRKGTGELYFFATRDRSHYKIKSDHLELVTILETICADGSAPVKPCFVFSGVHFSPEWFAVNPDILVATTETGWTNDNVCVQWFTKTFVPQARAHSDTTKPLVLIYNGHGSHVTYEMIEAARNSNVILFCLPPHTTHRLQPCDVGAFSPLKRAWETRCDDYLRNNGVPLQAKDVVHEYMEARSMSFKTETIQQAWRKSGIGTDETGIYPVCNPSTFTKANFAPSVPSSTQLDLPDDYPYQPDGPPSVSSDSESSGEYTSDDMSDLKSPAIDTSLSHLFLSLTITGPPNDDQLADPDLFEIIQDSDSSLLPELESDSSATSSIDAEENSGDDTETAKLKRHLRKYKDKCQKQDATITDIKQELEQANTHASLVAEHIKTLQGQVNAKRKKKGDGRVIHIGSRIVTSAEGLQEAARQKESREARAQQDLERTQRKEDTQSAIRAERNGVGRGNMVFEGTLRSQKLQGLKNIAWNLDIDEARTIAILSARIKAHFDANPQLEDDDRYTALFGKRKGKRSVPDGNLADTENEEPTITPPRSPQRRHLNNATNTPPQAGLSSLHAPEPSSPYYHHPANPYGTYTQAPHTLHHRSFSESHPQANHTNIPTTRDRSISDTWPMGSYYHHQPFFNPS</sequence>
<dbReference type="PROSITE" id="PS51253">
    <property type="entry name" value="HTH_CENPB"/>
    <property type="match status" value="1"/>
</dbReference>
<feature type="region of interest" description="Disordered" evidence="2">
    <location>
        <begin position="672"/>
        <end position="740"/>
    </location>
</feature>
<evidence type="ECO:0000256" key="2">
    <source>
        <dbReference type="SAM" id="MobiDB-lite"/>
    </source>
</evidence>
<comment type="caution">
    <text evidence="4">The sequence shown here is derived from an EMBL/GenBank/DDBJ whole genome shotgun (WGS) entry which is preliminary data.</text>
</comment>
<reference evidence="4" key="1">
    <citation type="submission" date="2018-04" db="EMBL/GenBank/DDBJ databases">
        <title>Whole genome sequencing of Hypsizygus marmoreus.</title>
        <authorList>
            <person name="Choi I.-G."/>
            <person name="Min B."/>
            <person name="Kim J.-G."/>
            <person name="Kim S."/>
            <person name="Oh Y.-L."/>
            <person name="Kong W.-S."/>
            <person name="Park H."/>
            <person name="Jeong J."/>
            <person name="Song E.-S."/>
        </authorList>
    </citation>
    <scope>NUCLEOTIDE SEQUENCE [LARGE SCALE GENOMIC DNA]</scope>
    <source>
        <strain evidence="4">51987-8</strain>
    </source>
</reference>
<feature type="compositionally biased region" description="Acidic residues" evidence="2">
    <location>
        <begin position="486"/>
        <end position="495"/>
    </location>
</feature>
<dbReference type="OrthoDB" id="3265672at2759"/>
<dbReference type="GO" id="GO:0003677">
    <property type="term" value="F:DNA binding"/>
    <property type="evidence" value="ECO:0007669"/>
    <property type="project" value="UniProtKB-KW"/>
</dbReference>
<dbReference type="AlphaFoldDB" id="A0A369J498"/>
<protein>
    <submittedName>
        <fullName evidence="4">Tigger transposable element-derived protein 2</fullName>
    </submittedName>
</protein>
<name>A0A369J498_HYPMA</name>
<feature type="compositionally biased region" description="Polar residues" evidence="2">
    <location>
        <begin position="707"/>
        <end position="718"/>
    </location>
</feature>
<evidence type="ECO:0000313" key="4">
    <source>
        <dbReference type="EMBL" id="RDB16222.1"/>
    </source>
</evidence>
<dbReference type="Proteomes" id="UP000076154">
    <property type="component" value="Unassembled WGS sequence"/>
</dbReference>
<dbReference type="InterPro" id="IPR004875">
    <property type="entry name" value="DDE_SF_endonuclease_dom"/>
</dbReference>
<proteinExistence type="predicted"/>
<keyword evidence="1" id="KW-0238">DNA-binding</keyword>
<organism evidence="4 5">
    <name type="scientific">Hypsizygus marmoreus</name>
    <name type="common">White beech mushroom</name>
    <name type="synonym">Agaricus marmoreus</name>
    <dbReference type="NCBI Taxonomy" id="39966"/>
    <lineage>
        <taxon>Eukaryota</taxon>
        <taxon>Fungi</taxon>
        <taxon>Dikarya</taxon>
        <taxon>Basidiomycota</taxon>
        <taxon>Agaricomycotina</taxon>
        <taxon>Agaricomycetes</taxon>
        <taxon>Agaricomycetidae</taxon>
        <taxon>Agaricales</taxon>
        <taxon>Tricholomatineae</taxon>
        <taxon>Lyophyllaceae</taxon>
        <taxon>Hypsizygus</taxon>
    </lineage>
</organism>
<dbReference type="Pfam" id="PF03184">
    <property type="entry name" value="DDE_1"/>
    <property type="match status" value="1"/>
</dbReference>
<dbReference type="EMBL" id="LUEZ02000129">
    <property type="protein sequence ID" value="RDB16222.1"/>
    <property type="molecule type" value="Genomic_DNA"/>
</dbReference>
<dbReference type="GO" id="GO:0005634">
    <property type="term" value="C:nucleus"/>
    <property type="evidence" value="ECO:0007669"/>
    <property type="project" value="TreeGrafter"/>
</dbReference>
<evidence type="ECO:0000256" key="1">
    <source>
        <dbReference type="ARBA" id="ARBA00023125"/>
    </source>
</evidence>
<keyword evidence="5" id="KW-1185">Reference proteome</keyword>
<feature type="domain" description="HTH CENPB-type" evidence="3">
    <location>
        <begin position="47"/>
        <end position="112"/>
    </location>
</feature>
<gene>
    <name evidence="4" type="primary">Tigd2</name>
    <name evidence="4" type="ORF">Hypma_003114</name>
</gene>
<feature type="region of interest" description="Disordered" evidence="2">
    <location>
        <begin position="385"/>
        <end position="429"/>
    </location>
</feature>
<dbReference type="STRING" id="39966.A0A369J498"/>
<feature type="compositionally biased region" description="Low complexity" evidence="2">
    <location>
        <begin position="393"/>
        <end position="420"/>
    </location>
</feature>
<accession>A0A369J498</accession>
<dbReference type="PANTHER" id="PTHR19303">
    <property type="entry name" value="TRANSPOSON"/>
    <property type="match status" value="1"/>
</dbReference>
<feature type="region of interest" description="Disordered" evidence="2">
    <location>
        <begin position="473"/>
        <end position="499"/>
    </location>
</feature>
<feature type="region of interest" description="Disordered" evidence="2">
    <location>
        <begin position="580"/>
        <end position="602"/>
    </location>
</feature>
<evidence type="ECO:0000259" key="3">
    <source>
        <dbReference type="PROSITE" id="PS51253"/>
    </source>
</evidence>
<dbReference type="InterPro" id="IPR050863">
    <property type="entry name" value="CenT-Element_Derived"/>
</dbReference>
<dbReference type="InParanoid" id="A0A369J498"/>
<evidence type="ECO:0000313" key="5">
    <source>
        <dbReference type="Proteomes" id="UP000076154"/>
    </source>
</evidence>
<dbReference type="InterPro" id="IPR006600">
    <property type="entry name" value="HTH_CenpB_DNA-bd_dom"/>
</dbReference>
<dbReference type="PANTHER" id="PTHR19303:SF74">
    <property type="entry name" value="POGO TRANSPOSABLE ELEMENT WITH KRAB DOMAIN"/>
    <property type="match status" value="1"/>
</dbReference>